<dbReference type="RefSeq" id="WP_084197709.1">
    <property type="nucleotide sequence ID" value="NZ_BMYL01000006.1"/>
</dbReference>
<organism evidence="1 2">
    <name type="scientific">Halioglobus japonicus</name>
    <dbReference type="NCBI Taxonomy" id="930805"/>
    <lineage>
        <taxon>Bacteria</taxon>
        <taxon>Pseudomonadati</taxon>
        <taxon>Pseudomonadota</taxon>
        <taxon>Gammaproteobacteria</taxon>
        <taxon>Cellvibrionales</taxon>
        <taxon>Halieaceae</taxon>
        <taxon>Halioglobus</taxon>
    </lineage>
</organism>
<comment type="caution">
    <text evidence="1">The sequence shown here is derived from an EMBL/GenBank/DDBJ whole genome shotgun (WGS) entry which is preliminary data.</text>
</comment>
<dbReference type="Proteomes" id="UP000235162">
    <property type="component" value="Unassembled WGS sequence"/>
</dbReference>
<dbReference type="Pfam" id="PF10082">
    <property type="entry name" value="BBP2_2"/>
    <property type="match status" value="1"/>
</dbReference>
<dbReference type="PROSITE" id="PS51257">
    <property type="entry name" value="PROKAR_LIPOPROTEIN"/>
    <property type="match status" value="1"/>
</dbReference>
<dbReference type="KEGG" id="hja:BST95_00450"/>
<dbReference type="AlphaFoldDB" id="A0AAP8MBN1"/>
<dbReference type="EMBL" id="PKUR01000005">
    <property type="protein sequence ID" value="PLW84800.1"/>
    <property type="molecule type" value="Genomic_DNA"/>
</dbReference>
<gene>
    <name evidence="1" type="ORF">C0029_17525</name>
</gene>
<accession>A0AAP8MBN1</accession>
<reference evidence="1 2" key="1">
    <citation type="submission" date="2018-01" db="EMBL/GenBank/DDBJ databases">
        <title>The draft genome sequence of Halioglobus japonicus S1-36.</title>
        <authorList>
            <person name="Du Z.-J."/>
            <person name="Shi M.-J."/>
        </authorList>
    </citation>
    <scope>NUCLEOTIDE SEQUENCE [LARGE SCALE GENOMIC DNA]</scope>
    <source>
        <strain evidence="1 2">S1-36</strain>
    </source>
</reference>
<protein>
    <recommendedName>
        <fullName evidence="3">Outer membrane beta-barrel protein</fullName>
    </recommendedName>
</protein>
<name>A0AAP8MBN1_9GAMM</name>
<dbReference type="InterPro" id="IPR018759">
    <property type="entry name" value="BBP2_2"/>
</dbReference>
<evidence type="ECO:0008006" key="3">
    <source>
        <dbReference type="Google" id="ProtNLM"/>
    </source>
</evidence>
<sequence length="416" mass="47987">MTIKNSARDKGISDRQDGRLRRGIIALGLACACAPVAALQPANIPLGPLKIEPTLLFDAAWVDNLYRSADDEIESWVFYTQPTLDVWLDNGPSKYIFHYELQDRRYSGTPSGEDDDFTGHLFRGDIHQRFNVRNELNLYAEHHRAAEERGTGLTEGDDVGRLTSEPLEYDRDSLGGTYIYGSQTGQGRLEATAEYWEMDYRNFESYTQNFDYDATHYQGEFFWGVAPKTALVLDASYLQTKYAEDRADMSSLDAQELRVLVGVEWEASGRTRGAVKVGGYERDFDDSERDKSTGFSWEVDVTYRLRTHSNFDFGAAQISRETNGQGDFIDSKEYTFDWLYMFKRGYRSNLAIMRAEDDYKGTDREDVRLNVELSLTKAFRRWLEAGIGWRYEDRDSDEAQFKYERNEFFIDLKLSL</sequence>
<evidence type="ECO:0000313" key="1">
    <source>
        <dbReference type="EMBL" id="PLW84800.1"/>
    </source>
</evidence>
<evidence type="ECO:0000313" key="2">
    <source>
        <dbReference type="Proteomes" id="UP000235162"/>
    </source>
</evidence>
<keyword evidence="2" id="KW-1185">Reference proteome</keyword>
<proteinExistence type="predicted"/>